<comment type="similarity">
    <text evidence="1 3">Belongs to the short-chain dehydrogenases/reductases (SDR) family.</text>
</comment>
<dbReference type="InterPro" id="IPR036291">
    <property type="entry name" value="NAD(P)-bd_dom_sf"/>
</dbReference>
<dbReference type="InterPro" id="IPR020904">
    <property type="entry name" value="Sc_DH/Rdtase_CS"/>
</dbReference>
<dbReference type="RefSeq" id="WP_093448748.1">
    <property type="nucleotide sequence ID" value="NZ_FNZG01000002.1"/>
</dbReference>
<dbReference type="InterPro" id="IPR002347">
    <property type="entry name" value="SDR_fam"/>
</dbReference>
<dbReference type="EMBL" id="FOLX01000001">
    <property type="protein sequence ID" value="SFC17586.1"/>
    <property type="molecule type" value="Genomic_DNA"/>
</dbReference>
<dbReference type="Gene3D" id="3.40.50.720">
    <property type="entry name" value="NAD(P)-binding Rossmann-like Domain"/>
    <property type="match status" value="1"/>
</dbReference>
<evidence type="ECO:0000313" key="5">
    <source>
        <dbReference type="Proteomes" id="UP000231644"/>
    </source>
</evidence>
<keyword evidence="2" id="KW-0560">Oxidoreductase</keyword>
<sequence>MDITGKIAIVTGGGQGIGAALARALHAAGAKHVCVADLNGDNARAVAGEIGGTGLQVDVRDADQITAMIDQIEADHGPVDLMCSNAGIANAFDLSVKNAAGASAEDWQLAWEVNVMSHVHAAKVLVPRMIARGGGYFLHTVSAAGLLSQIGSATYSTTKHAAVGFAENLAISHRDEGIRVSILCPQGVATPMLDSIDNQGPQSGDGVLTAEAVAQSALDGIRNEEFLILPHPQVQGYIEAKAAQYNRWIGGMAKFQRQYRET</sequence>
<dbReference type="Proteomes" id="UP000231644">
    <property type="component" value="Unassembled WGS sequence"/>
</dbReference>
<evidence type="ECO:0000256" key="3">
    <source>
        <dbReference type="RuleBase" id="RU000363"/>
    </source>
</evidence>
<proteinExistence type="inferred from homology"/>
<reference evidence="4 5" key="1">
    <citation type="submission" date="2016-10" db="EMBL/GenBank/DDBJ databases">
        <authorList>
            <person name="de Groot N.N."/>
        </authorList>
    </citation>
    <scope>NUCLEOTIDE SEQUENCE [LARGE SCALE GENOMIC DNA]</scope>
    <source>
        <strain evidence="4 5">DSM 29619</strain>
    </source>
</reference>
<protein>
    <submittedName>
        <fullName evidence="4">Short-chain dehydrogenase</fullName>
    </submittedName>
</protein>
<dbReference type="PANTHER" id="PTHR43180">
    <property type="entry name" value="3-OXOACYL-(ACYL-CARRIER-PROTEIN) REDUCTASE (AFU_ORTHOLOGUE AFUA_6G11210)"/>
    <property type="match status" value="1"/>
</dbReference>
<dbReference type="CDD" id="cd05233">
    <property type="entry name" value="SDR_c"/>
    <property type="match status" value="1"/>
</dbReference>
<name>A0A1I1H1F5_9RHOB</name>
<dbReference type="OrthoDB" id="210852at2"/>
<accession>A0A1I1H1F5</accession>
<dbReference type="PROSITE" id="PS00061">
    <property type="entry name" value="ADH_SHORT"/>
    <property type="match status" value="1"/>
</dbReference>
<dbReference type="Pfam" id="PF00106">
    <property type="entry name" value="adh_short"/>
    <property type="match status" value="1"/>
</dbReference>
<dbReference type="GO" id="GO:0016491">
    <property type="term" value="F:oxidoreductase activity"/>
    <property type="evidence" value="ECO:0007669"/>
    <property type="project" value="UniProtKB-KW"/>
</dbReference>
<dbReference type="PANTHER" id="PTHR43180:SF66">
    <property type="entry name" value="SHORT-CHAIN DEHYDROGENASE_REDUCTASE FAMILY PROTEIN"/>
    <property type="match status" value="1"/>
</dbReference>
<keyword evidence="5" id="KW-1185">Reference proteome</keyword>
<evidence type="ECO:0000256" key="1">
    <source>
        <dbReference type="ARBA" id="ARBA00006484"/>
    </source>
</evidence>
<dbReference type="SUPFAM" id="SSF51735">
    <property type="entry name" value="NAD(P)-binding Rossmann-fold domains"/>
    <property type="match status" value="1"/>
</dbReference>
<evidence type="ECO:0000313" key="4">
    <source>
        <dbReference type="EMBL" id="SFC17586.1"/>
    </source>
</evidence>
<dbReference type="STRING" id="517719.SAMN05421762_0075"/>
<dbReference type="PRINTS" id="PR00080">
    <property type="entry name" value="SDRFAMILY"/>
</dbReference>
<organism evidence="4 5">
    <name type="scientific">Pseudooceanicola nitratireducens</name>
    <dbReference type="NCBI Taxonomy" id="517719"/>
    <lineage>
        <taxon>Bacteria</taxon>
        <taxon>Pseudomonadati</taxon>
        <taxon>Pseudomonadota</taxon>
        <taxon>Alphaproteobacteria</taxon>
        <taxon>Rhodobacterales</taxon>
        <taxon>Paracoccaceae</taxon>
        <taxon>Pseudooceanicola</taxon>
    </lineage>
</organism>
<dbReference type="AlphaFoldDB" id="A0A1I1H1F5"/>
<dbReference type="PRINTS" id="PR00081">
    <property type="entry name" value="GDHRDH"/>
</dbReference>
<gene>
    <name evidence="4" type="ORF">SAMN05421762_0075</name>
</gene>
<evidence type="ECO:0000256" key="2">
    <source>
        <dbReference type="ARBA" id="ARBA00023002"/>
    </source>
</evidence>